<dbReference type="PANTHER" id="PTHR33223">
    <property type="entry name" value="CCHC-TYPE DOMAIN-CONTAINING PROTEIN"/>
    <property type="match status" value="1"/>
</dbReference>
<feature type="domain" description="Retrotransposon gag" evidence="1">
    <location>
        <begin position="279"/>
        <end position="366"/>
    </location>
</feature>
<reference evidence="2" key="1">
    <citation type="submission" date="2022-07" db="EMBL/GenBank/DDBJ databases">
        <authorList>
            <person name="Macas J."/>
            <person name="Novak P."/>
            <person name="Neumann P."/>
        </authorList>
    </citation>
    <scope>NUCLEOTIDE SEQUENCE</scope>
</reference>
<dbReference type="Pfam" id="PF03732">
    <property type="entry name" value="Retrotrans_gag"/>
    <property type="match status" value="1"/>
</dbReference>
<dbReference type="Proteomes" id="UP001152523">
    <property type="component" value="Unassembled WGS sequence"/>
</dbReference>
<keyword evidence="3" id="KW-1185">Reference proteome</keyword>
<dbReference type="AlphaFoldDB" id="A0AAV0CTE8"/>
<proteinExistence type="predicted"/>
<dbReference type="InterPro" id="IPR005162">
    <property type="entry name" value="Retrotrans_gag_dom"/>
</dbReference>
<sequence length="416" mass="47411">MEGANQLLIEFHEQLEMVRDEIRREMAEKMAHLQRENDMLRSQVQLAVSIASKSRLNRRSDTMTAATRLDICFSPAATDPPATVTDPVSLTLEPSIPHYRSRTYGEPGPSSFMQYARRNEPSVSFLEPLTERFGRPVTTSASTLPERRPEVNFIPSPTRPEVIHMVGPTSSIPIPIHPAVADQMSMLMEQVRHMQDKINGLLGVPPPLERASRTCYEDSPFDASIIRVQLPNKFDVPIMEPFDGTTDPGEHVARYKQVMSTVSVRPGQREACMCRGFGITLIGPDLTWFVNLLNGSVGSFAELVNLFNRQFASSKVLERRTSDLYQVTQRHGESLRDYLHRFNVRKVLIPKCDVSTVIEAFRKGLYEDSELYRELTKYPCRSFEDVQTKALAFIRLEEDLRSRLGHVEHEWGHIIR</sequence>
<accession>A0AAV0CTE8</accession>
<comment type="caution">
    <text evidence="2">The sequence shown here is derived from an EMBL/GenBank/DDBJ whole genome shotgun (WGS) entry which is preliminary data.</text>
</comment>
<dbReference type="EMBL" id="CAMAPF010000040">
    <property type="protein sequence ID" value="CAH9083173.1"/>
    <property type="molecule type" value="Genomic_DNA"/>
</dbReference>
<organism evidence="2 3">
    <name type="scientific">Cuscuta epithymum</name>
    <dbReference type="NCBI Taxonomy" id="186058"/>
    <lineage>
        <taxon>Eukaryota</taxon>
        <taxon>Viridiplantae</taxon>
        <taxon>Streptophyta</taxon>
        <taxon>Embryophyta</taxon>
        <taxon>Tracheophyta</taxon>
        <taxon>Spermatophyta</taxon>
        <taxon>Magnoliopsida</taxon>
        <taxon>eudicotyledons</taxon>
        <taxon>Gunneridae</taxon>
        <taxon>Pentapetalae</taxon>
        <taxon>asterids</taxon>
        <taxon>lamiids</taxon>
        <taxon>Solanales</taxon>
        <taxon>Convolvulaceae</taxon>
        <taxon>Cuscuteae</taxon>
        <taxon>Cuscuta</taxon>
        <taxon>Cuscuta subgen. Cuscuta</taxon>
    </lineage>
</organism>
<name>A0AAV0CTE8_9ASTE</name>
<dbReference type="PANTHER" id="PTHR33223:SF9">
    <property type="entry name" value="RETROTRANSPOSON GAG DOMAIN-CONTAINING PROTEIN"/>
    <property type="match status" value="1"/>
</dbReference>
<evidence type="ECO:0000313" key="2">
    <source>
        <dbReference type="EMBL" id="CAH9083173.1"/>
    </source>
</evidence>
<evidence type="ECO:0000259" key="1">
    <source>
        <dbReference type="Pfam" id="PF03732"/>
    </source>
</evidence>
<protein>
    <recommendedName>
        <fullName evidence="1">Retrotransposon gag domain-containing protein</fullName>
    </recommendedName>
</protein>
<evidence type="ECO:0000313" key="3">
    <source>
        <dbReference type="Proteomes" id="UP001152523"/>
    </source>
</evidence>
<gene>
    <name evidence="2" type="ORF">CEPIT_LOCUS8394</name>
</gene>